<reference evidence="1 2" key="1">
    <citation type="journal article" date="2024" name="Plant Biotechnol. J.">
        <title>Dendrobium thyrsiflorum genome and its molecular insights into genes involved in important horticultural traits.</title>
        <authorList>
            <person name="Chen B."/>
            <person name="Wang J.Y."/>
            <person name="Zheng P.J."/>
            <person name="Li K.L."/>
            <person name="Liang Y.M."/>
            <person name="Chen X.F."/>
            <person name="Zhang C."/>
            <person name="Zhao X."/>
            <person name="He X."/>
            <person name="Zhang G.Q."/>
            <person name="Liu Z.J."/>
            <person name="Xu Q."/>
        </authorList>
    </citation>
    <scope>NUCLEOTIDE SEQUENCE [LARGE SCALE GENOMIC DNA]</scope>
    <source>
        <strain evidence="1">GZMU011</strain>
    </source>
</reference>
<dbReference type="AlphaFoldDB" id="A0ABD0UHR7"/>
<organism evidence="1 2">
    <name type="scientific">Dendrobium thyrsiflorum</name>
    <name type="common">Pinecone-like raceme dendrobium</name>
    <name type="synonym">Orchid</name>
    <dbReference type="NCBI Taxonomy" id="117978"/>
    <lineage>
        <taxon>Eukaryota</taxon>
        <taxon>Viridiplantae</taxon>
        <taxon>Streptophyta</taxon>
        <taxon>Embryophyta</taxon>
        <taxon>Tracheophyta</taxon>
        <taxon>Spermatophyta</taxon>
        <taxon>Magnoliopsida</taxon>
        <taxon>Liliopsida</taxon>
        <taxon>Asparagales</taxon>
        <taxon>Orchidaceae</taxon>
        <taxon>Epidendroideae</taxon>
        <taxon>Malaxideae</taxon>
        <taxon>Dendrobiinae</taxon>
        <taxon>Dendrobium</taxon>
    </lineage>
</organism>
<accession>A0ABD0UHR7</accession>
<evidence type="ECO:0000313" key="1">
    <source>
        <dbReference type="EMBL" id="KAL0909733.1"/>
    </source>
</evidence>
<keyword evidence="2" id="KW-1185">Reference proteome</keyword>
<dbReference type="EMBL" id="JANQDX010000016">
    <property type="protein sequence ID" value="KAL0909733.1"/>
    <property type="molecule type" value="Genomic_DNA"/>
</dbReference>
<evidence type="ECO:0000313" key="2">
    <source>
        <dbReference type="Proteomes" id="UP001552299"/>
    </source>
</evidence>
<comment type="caution">
    <text evidence="1">The sequence shown here is derived from an EMBL/GenBank/DDBJ whole genome shotgun (WGS) entry which is preliminary data.</text>
</comment>
<proteinExistence type="predicted"/>
<dbReference type="Proteomes" id="UP001552299">
    <property type="component" value="Unassembled WGS sequence"/>
</dbReference>
<protein>
    <submittedName>
        <fullName evidence="1">Uncharacterized protein</fullName>
    </submittedName>
</protein>
<gene>
    <name evidence="1" type="ORF">M5K25_020627</name>
</gene>
<sequence>MGETQSKSSSGRIEDVDMYLYMFLRLKPKITVEPKIVEDWVMRLEKTFDGMQYPPEKRPIHDMNDMHSASQSALIVSTAPIVSYDTLLQFTGLVPQLMGDAQNRGCSGRTKDVNRYLQIFLKLKPLRFEGTIEPKIVED</sequence>
<name>A0ABD0UHR7_DENTH</name>